<evidence type="ECO:0000256" key="5">
    <source>
        <dbReference type="ARBA" id="ARBA00022989"/>
    </source>
</evidence>
<evidence type="ECO:0000313" key="11">
    <source>
        <dbReference type="Proteomes" id="UP001500021"/>
    </source>
</evidence>
<evidence type="ECO:0000256" key="1">
    <source>
        <dbReference type="ARBA" id="ARBA00004167"/>
    </source>
</evidence>
<keyword evidence="3" id="KW-0813">Transport</keyword>
<feature type="coiled-coil region" evidence="7">
    <location>
        <begin position="187"/>
        <end position="258"/>
    </location>
</feature>
<comment type="caution">
    <text evidence="10">The sequence shown here is derived from an EMBL/GenBank/DDBJ whole genome shotgun (WGS) entry which is preliminary data.</text>
</comment>
<evidence type="ECO:0000256" key="3">
    <source>
        <dbReference type="ARBA" id="ARBA00022448"/>
    </source>
</evidence>
<gene>
    <name evidence="10" type="ORF">GCM10009111_34740</name>
</gene>
<dbReference type="PROSITE" id="PS00543">
    <property type="entry name" value="HLYD_FAMILY"/>
    <property type="match status" value="1"/>
</dbReference>
<evidence type="ECO:0000256" key="8">
    <source>
        <dbReference type="SAM" id="Phobius"/>
    </source>
</evidence>
<dbReference type="PRINTS" id="PR01490">
    <property type="entry name" value="RTXTOXIND"/>
</dbReference>
<keyword evidence="4 8" id="KW-0812">Transmembrane</keyword>
<keyword evidence="7" id="KW-0175">Coiled coil</keyword>
<dbReference type="Proteomes" id="UP001500021">
    <property type="component" value="Unassembled WGS sequence"/>
</dbReference>
<name>A0ABN1LBG2_9GAMM</name>
<evidence type="ECO:0000256" key="7">
    <source>
        <dbReference type="SAM" id="Coils"/>
    </source>
</evidence>
<organism evidence="10 11">
    <name type="scientific">Colwellia asteriadis</name>
    <dbReference type="NCBI Taxonomy" id="517723"/>
    <lineage>
        <taxon>Bacteria</taxon>
        <taxon>Pseudomonadati</taxon>
        <taxon>Pseudomonadota</taxon>
        <taxon>Gammaproteobacteria</taxon>
        <taxon>Alteromonadales</taxon>
        <taxon>Colwelliaceae</taxon>
        <taxon>Colwellia</taxon>
    </lineage>
</organism>
<dbReference type="EMBL" id="BAAAFA010000018">
    <property type="protein sequence ID" value="GAA0824173.1"/>
    <property type="molecule type" value="Genomic_DNA"/>
</dbReference>
<evidence type="ECO:0000259" key="9">
    <source>
        <dbReference type="Pfam" id="PF26002"/>
    </source>
</evidence>
<feature type="domain" description="AprE-like beta-barrel" evidence="9">
    <location>
        <begin position="302"/>
        <end position="396"/>
    </location>
</feature>
<keyword evidence="5 8" id="KW-1133">Transmembrane helix</keyword>
<proteinExistence type="inferred from homology"/>
<keyword evidence="6 8" id="KW-0472">Membrane</keyword>
<dbReference type="InterPro" id="IPR006144">
    <property type="entry name" value="Secretion_HlyD_CS"/>
</dbReference>
<protein>
    <submittedName>
        <fullName evidence="10">HlyD family efflux transporter periplasmic adaptor subunit</fullName>
    </submittedName>
</protein>
<comment type="similarity">
    <text evidence="2">Belongs to the membrane fusion protein (MFP) (TC 8.A.1) family.</text>
</comment>
<dbReference type="PANTHER" id="PTHR30386:SF28">
    <property type="entry name" value="EXPORTED PROTEIN"/>
    <property type="match status" value="1"/>
</dbReference>
<dbReference type="Gene3D" id="2.40.50.100">
    <property type="match status" value="1"/>
</dbReference>
<evidence type="ECO:0000313" key="10">
    <source>
        <dbReference type="EMBL" id="GAA0824173.1"/>
    </source>
</evidence>
<evidence type="ECO:0000256" key="2">
    <source>
        <dbReference type="ARBA" id="ARBA00009477"/>
    </source>
</evidence>
<evidence type="ECO:0000256" key="6">
    <source>
        <dbReference type="ARBA" id="ARBA00023136"/>
    </source>
</evidence>
<dbReference type="PANTHER" id="PTHR30386">
    <property type="entry name" value="MEMBRANE FUSION SUBUNIT OF EMRAB-TOLC MULTIDRUG EFFLUX PUMP"/>
    <property type="match status" value="1"/>
</dbReference>
<evidence type="ECO:0000256" key="4">
    <source>
        <dbReference type="ARBA" id="ARBA00022692"/>
    </source>
</evidence>
<feature type="transmembrane region" description="Helical" evidence="8">
    <location>
        <begin position="30"/>
        <end position="49"/>
    </location>
</feature>
<dbReference type="Pfam" id="PF26002">
    <property type="entry name" value="Beta-barrel_AprE"/>
    <property type="match status" value="1"/>
</dbReference>
<dbReference type="InterPro" id="IPR050739">
    <property type="entry name" value="MFP"/>
</dbReference>
<keyword evidence="11" id="KW-1185">Reference proteome</keyword>
<dbReference type="InterPro" id="IPR058982">
    <property type="entry name" value="Beta-barrel_AprE"/>
</dbReference>
<sequence length="418" mass="47084">MSLFRKEAVSHQSERLTGAITLAQPLSIKLTVLILVSVAIAIVAFLFSAEYSRKETVRGFLMPNKGVIKSFANQGGTIEKLWVKEGDKVTKGQSLATLLVQQSNSEGVDLSKQLADQLNTQTSLLSDEITQHQALKAQEILNLQAQHTALESEQIALESQLALSEEKLTLLNEQQLDFNQLNKSGYLSNLEKERQQQALLEAKQEKQNIARLLLQQKNKLNQVTFNIKNIPQQYTLRINNLKRQKADLQRQLVQVASNYKYTITASNNGVVTGIQVVEGETLSQSKAQSKPLLHILPEGSELIAELLLPTRSAGFVQLGNNTRLRFDAFPYQRFGFIKSEITRIDQTLISPNEIQLPISLQEPVYRLRAKLNQQQMQAFGKAFDLKSGMLFEADIMLEQRTLIEWLLEPIYSLKGRVS</sequence>
<reference evidence="10 11" key="1">
    <citation type="journal article" date="2019" name="Int. J. Syst. Evol. Microbiol.">
        <title>The Global Catalogue of Microorganisms (GCM) 10K type strain sequencing project: providing services to taxonomists for standard genome sequencing and annotation.</title>
        <authorList>
            <consortium name="The Broad Institute Genomics Platform"/>
            <consortium name="The Broad Institute Genome Sequencing Center for Infectious Disease"/>
            <person name="Wu L."/>
            <person name="Ma J."/>
        </authorList>
    </citation>
    <scope>NUCLEOTIDE SEQUENCE [LARGE SCALE GENOMIC DNA]</scope>
    <source>
        <strain evidence="10 11">JCM 15608</strain>
    </source>
</reference>
<dbReference type="RefSeq" id="WP_343819099.1">
    <property type="nucleotide sequence ID" value="NZ_BAAAFA010000018.1"/>
</dbReference>
<comment type="subcellular location">
    <subcellularLocation>
        <location evidence="1">Membrane</location>
        <topology evidence="1">Single-pass membrane protein</topology>
    </subcellularLocation>
</comment>
<accession>A0ABN1LBG2</accession>